<dbReference type="PROSITE" id="PS51932">
    <property type="entry name" value="BMV"/>
    <property type="match status" value="1"/>
</dbReference>
<evidence type="ECO:0000256" key="2">
    <source>
        <dbReference type="ARBA" id="ARBA00024446"/>
    </source>
</evidence>
<dbReference type="EMBL" id="WJJP01000419">
    <property type="protein sequence ID" value="MBD3325480.1"/>
    <property type="molecule type" value="Genomic_DNA"/>
</dbReference>
<accession>A0A9D5JWL0</accession>
<comment type="subcellular location">
    <subcellularLocation>
        <location evidence="1">Bacterial microcompartment</location>
    </subcellularLocation>
</comment>
<comment type="caution">
    <text evidence="3">The sequence shown here is derived from an EMBL/GenBank/DDBJ whole genome shotgun (WGS) entry which is preliminary data.</text>
</comment>
<evidence type="ECO:0000256" key="1">
    <source>
        <dbReference type="ARBA" id="ARBA00024322"/>
    </source>
</evidence>
<proteinExistence type="predicted"/>
<name>A0A9D5JWL0_9BACT</name>
<dbReference type="Proteomes" id="UP000649604">
    <property type="component" value="Unassembled WGS sequence"/>
</dbReference>
<evidence type="ECO:0000313" key="3">
    <source>
        <dbReference type="EMBL" id="MBD3325480.1"/>
    </source>
</evidence>
<protein>
    <submittedName>
        <fullName evidence="3">Ethanolamine utilization protein EutN</fullName>
    </submittedName>
</protein>
<dbReference type="InterPro" id="IPR004992">
    <property type="entry name" value="EutN_CcmL"/>
</dbReference>
<dbReference type="CDD" id="cd01614">
    <property type="entry name" value="EutN_CcmL"/>
    <property type="match status" value="1"/>
</dbReference>
<dbReference type="PANTHER" id="PTHR36539:SF1">
    <property type="entry name" value="BACTERIAL MICROCOMPARTMENT SHELL VERTEX PROTEIN EUTN"/>
    <property type="match status" value="1"/>
</dbReference>
<dbReference type="InterPro" id="IPR036677">
    <property type="entry name" value="EutN_CcmL_sf"/>
</dbReference>
<dbReference type="Pfam" id="PF03319">
    <property type="entry name" value="EutN_CcmL"/>
    <property type="match status" value="1"/>
</dbReference>
<sequence length="104" mass="11148">MLLARVVGTVVSTHKTPKIEGIKFLLLENLDPATMQGKHSYVVAMDAVGAGMGEVVFYVSGSSARMTEVTQGKPADASIVAIVDNIEKDGQYVYQKDTEMPDVS</sequence>
<dbReference type="Gene3D" id="2.40.50.220">
    <property type="entry name" value="EutN/Ccml"/>
    <property type="match status" value="1"/>
</dbReference>
<reference evidence="3" key="1">
    <citation type="submission" date="2019-11" db="EMBL/GenBank/DDBJ databases">
        <title>Microbial mats filling the niche in hypersaline microbial mats.</title>
        <authorList>
            <person name="Wong H.L."/>
            <person name="Macleod F.I."/>
            <person name="White R.A. III"/>
            <person name="Burns B.P."/>
        </authorList>
    </citation>
    <scope>NUCLEOTIDE SEQUENCE</scope>
    <source>
        <strain evidence="3">Rbin_158</strain>
    </source>
</reference>
<dbReference type="AlphaFoldDB" id="A0A9D5JWL0"/>
<dbReference type="SUPFAM" id="SSF159133">
    <property type="entry name" value="EutN/CcmL-like"/>
    <property type="match status" value="1"/>
</dbReference>
<dbReference type="GO" id="GO:0031469">
    <property type="term" value="C:bacterial microcompartment"/>
    <property type="evidence" value="ECO:0007669"/>
    <property type="project" value="UniProtKB-SubCell"/>
</dbReference>
<evidence type="ECO:0000313" key="4">
    <source>
        <dbReference type="Proteomes" id="UP000649604"/>
    </source>
</evidence>
<gene>
    <name evidence="3" type="ORF">GF339_12895</name>
</gene>
<organism evidence="3 4">
    <name type="scientific">candidate division KSB3 bacterium</name>
    <dbReference type="NCBI Taxonomy" id="2044937"/>
    <lineage>
        <taxon>Bacteria</taxon>
        <taxon>candidate division KSB3</taxon>
    </lineage>
</organism>
<keyword evidence="2" id="KW-1283">Bacterial microcompartment</keyword>
<dbReference type="PANTHER" id="PTHR36539">
    <property type="entry name" value="ETHANOLAMINE UTILIZATION PROTEIN EUTN"/>
    <property type="match status" value="1"/>
</dbReference>